<evidence type="ECO:0000256" key="1">
    <source>
        <dbReference type="SAM" id="SignalP"/>
    </source>
</evidence>
<dbReference type="EMBL" id="JBBYHR010000005">
    <property type="protein sequence ID" value="MEL1244895.1"/>
    <property type="molecule type" value="Genomic_DNA"/>
</dbReference>
<dbReference type="RefSeq" id="WP_341697208.1">
    <property type="nucleotide sequence ID" value="NZ_JBBYHR010000005.1"/>
</dbReference>
<comment type="caution">
    <text evidence="2">The sequence shown here is derived from an EMBL/GenBank/DDBJ whole genome shotgun (WGS) entry which is preliminary data.</text>
</comment>
<dbReference type="PROSITE" id="PS51257">
    <property type="entry name" value="PROKAR_LIPOPROTEIN"/>
    <property type="match status" value="1"/>
</dbReference>
<name>A0ABU9HXJ9_9FLAO</name>
<dbReference type="Proteomes" id="UP001464555">
    <property type="component" value="Unassembled WGS sequence"/>
</dbReference>
<feature type="chain" id="PRO_5045098622" evidence="1">
    <location>
        <begin position="19"/>
        <end position="198"/>
    </location>
</feature>
<sequence>MKKTILLFGLGVFFTACSDDNASTVDDNPINTENKVLLLKVDLLTNTFEGGKELIFPDADGFTIGHDYVSPGDFGSIKLKYTETGGTIFDGTIIWSGLGGMTYPEALDAPNTFSVMDNSGEMPALSQFETVNYLDEGEGVIPPAEIDYQSIWNAISDLQQVAAYRASNPNAKIHLFLYTPSVGIGDPHDWDWFVILKN</sequence>
<evidence type="ECO:0000313" key="3">
    <source>
        <dbReference type="Proteomes" id="UP001464555"/>
    </source>
</evidence>
<protein>
    <submittedName>
        <fullName evidence="2">Uncharacterized protein</fullName>
    </submittedName>
</protein>
<evidence type="ECO:0000313" key="2">
    <source>
        <dbReference type="EMBL" id="MEL1244895.1"/>
    </source>
</evidence>
<keyword evidence="1" id="KW-0732">Signal</keyword>
<accession>A0ABU9HXJ9</accession>
<proteinExistence type="predicted"/>
<gene>
    <name evidence="2" type="ORF">AAEO56_11525</name>
</gene>
<feature type="signal peptide" evidence="1">
    <location>
        <begin position="1"/>
        <end position="18"/>
    </location>
</feature>
<keyword evidence="3" id="KW-1185">Reference proteome</keyword>
<reference evidence="2 3" key="1">
    <citation type="submission" date="2024-04" db="EMBL/GenBank/DDBJ databases">
        <title>Flavobacterium sp. DGU11 16S ribosomal RNA gene Genome sequencing and assembly.</title>
        <authorList>
            <person name="Park S."/>
        </authorList>
    </citation>
    <scope>NUCLEOTIDE SEQUENCE [LARGE SCALE GENOMIC DNA]</scope>
    <source>
        <strain evidence="2 3">DGU11</strain>
    </source>
</reference>
<organism evidence="2 3">
    <name type="scientific">Flavobacterium arundinis</name>
    <dbReference type="NCBI Taxonomy" id="3139143"/>
    <lineage>
        <taxon>Bacteria</taxon>
        <taxon>Pseudomonadati</taxon>
        <taxon>Bacteroidota</taxon>
        <taxon>Flavobacteriia</taxon>
        <taxon>Flavobacteriales</taxon>
        <taxon>Flavobacteriaceae</taxon>
        <taxon>Flavobacterium</taxon>
    </lineage>
</organism>